<dbReference type="RefSeq" id="WP_093087811.1">
    <property type="nucleotide sequence ID" value="NZ_FNBE01000014.1"/>
</dbReference>
<evidence type="ECO:0000256" key="1">
    <source>
        <dbReference type="SAM" id="Phobius"/>
    </source>
</evidence>
<keyword evidence="3" id="KW-1185">Reference proteome</keyword>
<dbReference type="Pfam" id="PF12277">
    <property type="entry name" value="DUF3618"/>
    <property type="match status" value="1"/>
</dbReference>
<keyword evidence="1" id="KW-0812">Transmembrane</keyword>
<reference evidence="2 3" key="1">
    <citation type="submission" date="2016-10" db="EMBL/GenBank/DDBJ databases">
        <authorList>
            <person name="de Groot N.N."/>
        </authorList>
    </citation>
    <scope>NUCLEOTIDE SEQUENCE [LARGE SCALE GENOMIC DNA]</scope>
    <source>
        <strain evidence="2 3">CGMCC 4.3143</strain>
    </source>
</reference>
<evidence type="ECO:0000313" key="2">
    <source>
        <dbReference type="EMBL" id="SDG72598.1"/>
    </source>
</evidence>
<name>A0A1G7WL56_PSEOR</name>
<feature type="transmembrane region" description="Helical" evidence="1">
    <location>
        <begin position="67"/>
        <end position="86"/>
    </location>
</feature>
<proteinExistence type="predicted"/>
<sequence length="87" mass="9255">MSSDPDELRAKIAEEREALGETAAALAARADVVGRVENTVHDTAESVRTNATQILARARSGEDRRPLFALGAVLGALVVVVVVRAFR</sequence>
<evidence type="ECO:0000313" key="3">
    <source>
        <dbReference type="Proteomes" id="UP000198967"/>
    </source>
</evidence>
<dbReference type="EMBL" id="FNBE01000014">
    <property type="protein sequence ID" value="SDG72598.1"/>
    <property type="molecule type" value="Genomic_DNA"/>
</dbReference>
<dbReference type="Proteomes" id="UP000198967">
    <property type="component" value="Unassembled WGS sequence"/>
</dbReference>
<organism evidence="2 3">
    <name type="scientific">Pseudonocardia oroxyli</name>
    <dbReference type="NCBI Taxonomy" id="366584"/>
    <lineage>
        <taxon>Bacteria</taxon>
        <taxon>Bacillati</taxon>
        <taxon>Actinomycetota</taxon>
        <taxon>Actinomycetes</taxon>
        <taxon>Pseudonocardiales</taxon>
        <taxon>Pseudonocardiaceae</taxon>
        <taxon>Pseudonocardia</taxon>
    </lineage>
</organism>
<dbReference type="AlphaFoldDB" id="A0A1G7WL56"/>
<keyword evidence="1" id="KW-0472">Membrane</keyword>
<dbReference type="STRING" id="366584.SAMN05216377_114164"/>
<gene>
    <name evidence="2" type="ORF">SAMN05216377_114164</name>
</gene>
<accession>A0A1G7WL56</accession>
<evidence type="ECO:0008006" key="4">
    <source>
        <dbReference type="Google" id="ProtNLM"/>
    </source>
</evidence>
<dbReference type="InterPro" id="IPR022062">
    <property type="entry name" value="DUF3618"/>
</dbReference>
<protein>
    <recommendedName>
        <fullName evidence="4">DUF3618 domain-containing protein</fullName>
    </recommendedName>
</protein>
<keyword evidence="1" id="KW-1133">Transmembrane helix</keyword>